<name>A0ABX4BKL4_FLAFR</name>
<gene>
    <name evidence="2" type="ORF">B0A65_19175</name>
</gene>
<accession>A0ABX4BKL4</accession>
<proteinExistence type="predicted"/>
<dbReference type="InterPro" id="IPR003646">
    <property type="entry name" value="SH3-like_bac-type"/>
</dbReference>
<sequence length="426" mass="48992">MNKLIALIILSLFISCTSKSQSKEATIADLKIAFTKNDEKLFLQNFPKNYNQFVKYFGWNDSLDVPYPLYNESEEYINRLFKIIKKDKTGKSLKLIIDIGINGKYQADAVNYFKINIERIFKENPNLACDLLGNRTLEEIDSFWHFYLDSPQPLTAVPDIFKILKNSCPQIYSSLEKELTLIQKENLVSEITNESKTNKLKLINDFIPEGYTILDSLSGYINDDNLTDKILILANSQEFKNNESRILLILLYNQNKEYSLNFKSSNIIPCLKCAGGTGGEDSYDDLSFNNNILSFIQLKISDSNLIKIKYEFLNNKSDFKLDRVTTTSSELNNDFANTVSIKLNTSISLRNFNYQDYKSYLNYSVIIADLDGFTNLRKEKKSSSIILEKIKTGENVKVIDNSGDWWFVQTKEGKKGYVCKTKIKNE</sequence>
<dbReference type="PROSITE" id="PS51257">
    <property type="entry name" value="PROKAR_LIPOPROTEIN"/>
    <property type="match status" value="1"/>
</dbReference>
<dbReference type="Pfam" id="PF08239">
    <property type="entry name" value="SH3_3"/>
    <property type="match status" value="1"/>
</dbReference>
<evidence type="ECO:0000313" key="2">
    <source>
        <dbReference type="EMBL" id="OXA76305.1"/>
    </source>
</evidence>
<dbReference type="EMBL" id="MUGV01000038">
    <property type="protein sequence ID" value="OXA76305.1"/>
    <property type="molecule type" value="Genomic_DNA"/>
</dbReference>
<reference evidence="2 3" key="1">
    <citation type="submission" date="2016-11" db="EMBL/GenBank/DDBJ databases">
        <title>Whole genomes of Flavobacteriaceae.</title>
        <authorList>
            <person name="Stine C."/>
            <person name="Li C."/>
            <person name="Tadesse D."/>
        </authorList>
    </citation>
    <scope>NUCLEOTIDE SEQUENCE [LARGE SCALE GENOMIC DNA]</scope>
    <source>
        <strain evidence="2 3">DSM 15937</strain>
    </source>
</reference>
<dbReference type="Proteomes" id="UP000198382">
    <property type="component" value="Unassembled WGS sequence"/>
</dbReference>
<dbReference type="SMART" id="SM00287">
    <property type="entry name" value="SH3b"/>
    <property type="match status" value="1"/>
</dbReference>
<feature type="domain" description="SH3b" evidence="1">
    <location>
        <begin position="360"/>
        <end position="426"/>
    </location>
</feature>
<comment type="caution">
    <text evidence="2">The sequence shown here is derived from an EMBL/GenBank/DDBJ whole genome shotgun (WGS) entry which is preliminary data.</text>
</comment>
<dbReference type="Gene3D" id="2.30.30.40">
    <property type="entry name" value="SH3 Domains"/>
    <property type="match status" value="1"/>
</dbReference>
<keyword evidence="3" id="KW-1185">Reference proteome</keyword>
<protein>
    <recommendedName>
        <fullName evidence="1">SH3b domain-containing protein</fullName>
    </recommendedName>
</protein>
<dbReference type="RefSeq" id="WP_074656285.1">
    <property type="nucleotide sequence ID" value="NZ_MUGV01000038.1"/>
</dbReference>
<organism evidence="2 3">
    <name type="scientific">Flavobacterium frigidimaris</name>
    <dbReference type="NCBI Taxonomy" id="262320"/>
    <lineage>
        <taxon>Bacteria</taxon>
        <taxon>Pseudomonadati</taxon>
        <taxon>Bacteroidota</taxon>
        <taxon>Flavobacteriia</taxon>
        <taxon>Flavobacteriales</taxon>
        <taxon>Flavobacteriaceae</taxon>
        <taxon>Flavobacterium</taxon>
    </lineage>
</organism>
<evidence type="ECO:0000313" key="3">
    <source>
        <dbReference type="Proteomes" id="UP000198382"/>
    </source>
</evidence>
<dbReference type="PROSITE" id="PS51781">
    <property type="entry name" value="SH3B"/>
    <property type="match status" value="1"/>
</dbReference>
<evidence type="ECO:0000259" key="1">
    <source>
        <dbReference type="PROSITE" id="PS51781"/>
    </source>
</evidence>